<name>A0A5J5GCA3_9RHOB</name>
<dbReference type="Gene3D" id="1.10.10.10">
    <property type="entry name" value="Winged helix-like DNA-binding domain superfamily/Winged helix DNA-binding domain"/>
    <property type="match status" value="1"/>
</dbReference>
<feature type="domain" description="HTH luxR-type" evidence="4">
    <location>
        <begin position="243"/>
        <end position="308"/>
    </location>
</feature>
<dbReference type="EMBL" id="VYQE01000006">
    <property type="protein sequence ID" value="KAA9005661.1"/>
    <property type="molecule type" value="Genomic_DNA"/>
</dbReference>
<keyword evidence="1" id="KW-0805">Transcription regulation</keyword>
<dbReference type="GO" id="GO:0006355">
    <property type="term" value="P:regulation of DNA-templated transcription"/>
    <property type="evidence" value="ECO:0007669"/>
    <property type="project" value="InterPro"/>
</dbReference>
<comment type="caution">
    <text evidence="5">The sequence shown here is derived from an EMBL/GenBank/DDBJ whole genome shotgun (WGS) entry which is preliminary data.</text>
</comment>
<dbReference type="PRINTS" id="PR00038">
    <property type="entry name" value="HTHLUXR"/>
</dbReference>
<dbReference type="InterPro" id="IPR000792">
    <property type="entry name" value="Tscrpt_reg_LuxR_C"/>
</dbReference>
<keyword evidence="3" id="KW-0804">Transcription</keyword>
<dbReference type="SUPFAM" id="SSF46894">
    <property type="entry name" value="C-terminal effector domain of the bipartite response regulators"/>
    <property type="match status" value="1"/>
</dbReference>
<dbReference type="PANTHER" id="PTHR44688:SF16">
    <property type="entry name" value="DNA-BINDING TRANSCRIPTIONAL ACTIVATOR DEVR_DOSR"/>
    <property type="match status" value="1"/>
</dbReference>
<dbReference type="GO" id="GO:0003677">
    <property type="term" value="F:DNA binding"/>
    <property type="evidence" value="ECO:0007669"/>
    <property type="project" value="UniProtKB-KW"/>
</dbReference>
<evidence type="ECO:0000259" key="4">
    <source>
        <dbReference type="PROSITE" id="PS50043"/>
    </source>
</evidence>
<protein>
    <recommendedName>
        <fullName evidence="4">HTH luxR-type domain-containing protein</fullName>
    </recommendedName>
</protein>
<dbReference type="PROSITE" id="PS50043">
    <property type="entry name" value="HTH_LUXR_2"/>
    <property type="match status" value="1"/>
</dbReference>
<dbReference type="RefSeq" id="WP_150446567.1">
    <property type="nucleotide sequence ID" value="NZ_VYQE01000006.1"/>
</dbReference>
<keyword evidence="6" id="KW-1185">Reference proteome</keyword>
<dbReference type="Proteomes" id="UP000326554">
    <property type="component" value="Unassembled WGS sequence"/>
</dbReference>
<dbReference type="CDD" id="cd06170">
    <property type="entry name" value="LuxR_C_like"/>
    <property type="match status" value="1"/>
</dbReference>
<proteinExistence type="predicted"/>
<evidence type="ECO:0000256" key="3">
    <source>
        <dbReference type="ARBA" id="ARBA00023163"/>
    </source>
</evidence>
<dbReference type="SMART" id="SM00421">
    <property type="entry name" value="HTH_LUXR"/>
    <property type="match status" value="1"/>
</dbReference>
<dbReference type="AlphaFoldDB" id="A0A5J5GCA3"/>
<evidence type="ECO:0000256" key="1">
    <source>
        <dbReference type="ARBA" id="ARBA00023015"/>
    </source>
</evidence>
<keyword evidence="2" id="KW-0238">DNA-binding</keyword>
<dbReference type="InterPro" id="IPR036388">
    <property type="entry name" value="WH-like_DNA-bd_sf"/>
</dbReference>
<evidence type="ECO:0000313" key="6">
    <source>
        <dbReference type="Proteomes" id="UP000326554"/>
    </source>
</evidence>
<gene>
    <name evidence="5" type="ORF">F3S47_17305</name>
</gene>
<accession>A0A5J5GCA3</accession>
<organism evidence="5 6">
    <name type="scientific">Histidinibacterium aquaticum</name>
    <dbReference type="NCBI Taxonomy" id="2613962"/>
    <lineage>
        <taxon>Bacteria</taxon>
        <taxon>Pseudomonadati</taxon>
        <taxon>Pseudomonadota</taxon>
        <taxon>Alphaproteobacteria</taxon>
        <taxon>Rhodobacterales</taxon>
        <taxon>Paracoccaceae</taxon>
        <taxon>Histidinibacterium</taxon>
    </lineage>
</organism>
<reference evidence="5 6" key="1">
    <citation type="submission" date="2019-09" db="EMBL/GenBank/DDBJ databases">
        <authorList>
            <person name="Park J.-S."/>
            <person name="Choi H.-J."/>
        </authorList>
    </citation>
    <scope>NUCLEOTIDE SEQUENCE [LARGE SCALE GENOMIC DNA]</scope>
    <source>
        <strain evidence="5 6">176SS1-4</strain>
    </source>
</reference>
<dbReference type="InterPro" id="IPR016032">
    <property type="entry name" value="Sig_transdc_resp-reg_C-effctor"/>
</dbReference>
<dbReference type="Pfam" id="PF00196">
    <property type="entry name" value="GerE"/>
    <property type="match status" value="1"/>
</dbReference>
<sequence length="308" mass="33806">MELDGDLARRISALQAGFLTASLDPERIEKMLSEAAELVRADAAMGAWIDAGAPLIVTWRAGPQIAEYYLKHAAGVDREGNLRSLDPDLDRINHTRRQLGTGVYHERAFATRKRIESAAYHREGFAPAGMNHIIGMTTRLAVGEAIFAFGYDTADAPPLADGRAKSILNLLLPAFAHGFETLDRKGRNLARLRRAIADSDLDATLDDEETGADSHARLQIPLPEPMPSYLTVAGPDSKTQATRLAQQFALTARQTQATRCMLEGMSTREIADELGISYNTARRHCEAVLQRTGAKRRSQLTALAFLER</sequence>
<evidence type="ECO:0000256" key="2">
    <source>
        <dbReference type="ARBA" id="ARBA00023125"/>
    </source>
</evidence>
<evidence type="ECO:0000313" key="5">
    <source>
        <dbReference type="EMBL" id="KAA9005661.1"/>
    </source>
</evidence>
<dbReference type="PANTHER" id="PTHR44688">
    <property type="entry name" value="DNA-BINDING TRANSCRIPTIONAL ACTIVATOR DEVR_DOSR"/>
    <property type="match status" value="1"/>
</dbReference>